<protein>
    <submittedName>
        <fullName evidence="1">Uncharacterized protein</fullName>
    </submittedName>
</protein>
<accession>A0A2C6LHN4</accession>
<dbReference type="EMBL" id="AWQQ01000069">
    <property type="protein sequence ID" value="PHJ37890.1"/>
    <property type="molecule type" value="Genomic_DNA"/>
</dbReference>
<comment type="caution">
    <text evidence="1">The sequence shown here is derived from an EMBL/GenBank/DDBJ whole genome shotgun (WGS) entry which is preliminary data.</text>
</comment>
<evidence type="ECO:0000313" key="2">
    <source>
        <dbReference type="Proteomes" id="UP000222564"/>
    </source>
</evidence>
<proteinExistence type="predicted"/>
<sequence>MTLTRKPEKGVTAGTLKELGRGGIDSAKISYRGAQKRLW</sequence>
<dbReference type="AlphaFoldDB" id="A0A2C6LHN4"/>
<organism evidence="1 2">
    <name type="scientific">Desulforamulus profundi</name>
    <dbReference type="NCBI Taxonomy" id="1383067"/>
    <lineage>
        <taxon>Bacteria</taxon>
        <taxon>Bacillati</taxon>
        <taxon>Bacillota</taxon>
        <taxon>Clostridia</taxon>
        <taxon>Eubacteriales</taxon>
        <taxon>Peptococcaceae</taxon>
        <taxon>Desulforamulus</taxon>
    </lineage>
</organism>
<evidence type="ECO:0000313" key="1">
    <source>
        <dbReference type="EMBL" id="PHJ37890.1"/>
    </source>
</evidence>
<reference evidence="1 2" key="1">
    <citation type="submission" date="2013-09" db="EMBL/GenBank/DDBJ databases">
        <title>Biodegradation of hydrocarbons in the deep terrestrial subsurface : characterization of a microbial consortium composed of two Desulfotomaculum species originating from a deep geological formation.</title>
        <authorList>
            <person name="Aullo T."/>
            <person name="Berlendis S."/>
            <person name="Lascourreges J.-F."/>
            <person name="Dessort D."/>
            <person name="Saint-Laurent S."/>
            <person name="Schraauwers B."/>
            <person name="Mas J."/>
            <person name="Magot M."/>
            <person name="Ranchou-Peyruse A."/>
        </authorList>
    </citation>
    <scope>NUCLEOTIDE SEQUENCE [LARGE SCALE GENOMIC DNA]</scope>
    <source>
        <strain evidence="1 2">Bs107</strain>
    </source>
</reference>
<name>A0A2C6LHN4_9FIRM</name>
<dbReference type="Proteomes" id="UP000222564">
    <property type="component" value="Unassembled WGS sequence"/>
</dbReference>
<keyword evidence="2" id="KW-1185">Reference proteome</keyword>
<gene>
    <name evidence="1" type="ORF">P378_13160</name>
</gene>